<name>A0A812IGW3_9DINO</name>
<feature type="region of interest" description="Disordered" evidence="1">
    <location>
        <begin position="130"/>
        <end position="149"/>
    </location>
</feature>
<feature type="region of interest" description="Disordered" evidence="1">
    <location>
        <begin position="44"/>
        <end position="75"/>
    </location>
</feature>
<organism evidence="2 3">
    <name type="scientific">Symbiodinium natans</name>
    <dbReference type="NCBI Taxonomy" id="878477"/>
    <lineage>
        <taxon>Eukaryota</taxon>
        <taxon>Sar</taxon>
        <taxon>Alveolata</taxon>
        <taxon>Dinophyceae</taxon>
        <taxon>Suessiales</taxon>
        <taxon>Symbiodiniaceae</taxon>
        <taxon>Symbiodinium</taxon>
    </lineage>
</organism>
<dbReference type="EMBL" id="CAJNDS010000269">
    <property type="protein sequence ID" value="CAE7036141.1"/>
    <property type="molecule type" value="Genomic_DNA"/>
</dbReference>
<sequence>MAHDRQWLCQQEFRAPLAASTRKALARLDGVSFRTSYGEAFRHPSLRNVDLSQPPQAPRSEAGSASSSSKARRLQMKRYVTTYSDSYLPYLRQNPPQPKASLEQAGPAHRVQEKIEKPEEKYRYTVAQAEPDDKPGGRMQMDHSATPAKGSMRPIELVAGVKSNFVGGPPPIYWKSEARASFTVDVHGESAAQKYGLPTQPAPLAKFMKG</sequence>
<dbReference type="Proteomes" id="UP000604046">
    <property type="component" value="Unassembled WGS sequence"/>
</dbReference>
<dbReference type="AlphaFoldDB" id="A0A812IGW3"/>
<gene>
    <name evidence="2" type="primary">PDE8A</name>
    <name evidence="2" type="ORF">SNAT2548_LOCUS4386</name>
</gene>
<accession>A0A812IGW3</accession>
<protein>
    <submittedName>
        <fullName evidence="2">PDE8A protein</fullName>
    </submittedName>
</protein>
<proteinExistence type="predicted"/>
<evidence type="ECO:0000256" key="1">
    <source>
        <dbReference type="SAM" id="MobiDB-lite"/>
    </source>
</evidence>
<comment type="caution">
    <text evidence="2">The sequence shown here is derived from an EMBL/GenBank/DDBJ whole genome shotgun (WGS) entry which is preliminary data.</text>
</comment>
<evidence type="ECO:0000313" key="3">
    <source>
        <dbReference type="Proteomes" id="UP000604046"/>
    </source>
</evidence>
<dbReference type="OrthoDB" id="10296128at2759"/>
<feature type="compositionally biased region" description="Low complexity" evidence="1">
    <location>
        <begin position="59"/>
        <end position="69"/>
    </location>
</feature>
<evidence type="ECO:0000313" key="2">
    <source>
        <dbReference type="EMBL" id="CAE7036141.1"/>
    </source>
</evidence>
<reference evidence="2" key="1">
    <citation type="submission" date="2021-02" db="EMBL/GenBank/DDBJ databases">
        <authorList>
            <person name="Dougan E. K."/>
            <person name="Rhodes N."/>
            <person name="Thang M."/>
            <person name="Chan C."/>
        </authorList>
    </citation>
    <scope>NUCLEOTIDE SEQUENCE</scope>
</reference>
<keyword evidence="3" id="KW-1185">Reference proteome</keyword>